<gene>
    <name evidence="1" type="ORF">MNBD_GAMMA09-1649</name>
</gene>
<sequence length="180" mass="20627">MPKKPSMKYIYKQYHHNSQNEKTLNYNVRMPVFTDGENQPLSYSRKSHFFSQTKYGSSKKALDAAIKYRDKRLKEGNGLHLLESHSNKGKPYKSTITNTSGVIGITLFISETGYSSYNATFTLGDKRQQTSFSIAKYGECEAFKKACKVRYKQMGKITIVYDDTIPCLPDVPYDLCEQIQ</sequence>
<proteinExistence type="predicted"/>
<dbReference type="AlphaFoldDB" id="A0A3B0XX76"/>
<organism evidence="1">
    <name type="scientific">hydrothermal vent metagenome</name>
    <dbReference type="NCBI Taxonomy" id="652676"/>
    <lineage>
        <taxon>unclassified sequences</taxon>
        <taxon>metagenomes</taxon>
        <taxon>ecological metagenomes</taxon>
    </lineage>
</organism>
<protein>
    <recommendedName>
        <fullName evidence="2">AP2/ERF domain-containing protein</fullName>
    </recommendedName>
</protein>
<dbReference type="EMBL" id="UOFI01000151">
    <property type="protein sequence ID" value="VAW69320.1"/>
    <property type="molecule type" value="Genomic_DNA"/>
</dbReference>
<evidence type="ECO:0000313" key="1">
    <source>
        <dbReference type="EMBL" id="VAW69320.1"/>
    </source>
</evidence>
<evidence type="ECO:0008006" key="2">
    <source>
        <dbReference type="Google" id="ProtNLM"/>
    </source>
</evidence>
<name>A0A3B0XX76_9ZZZZ</name>
<accession>A0A3B0XX76</accession>
<reference evidence="1" key="1">
    <citation type="submission" date="2018-06" db="EMBL/GenBank/DDBJ databases">
        <authorList>
            <person name="Zhirakovskaya E."/>
        </authorList>
    </citation>
    <scope>NUCLEOTIDE SEQUENCE</scope>
</reference>